<dbReference type="SUPFAM" id="SSF56553">
    <property type="entry name" value="Insert subdomain of RNA polymerase alpha subunit"/>
    <property type="match status" value="1"/>
</dbReference>
<protein>
    <recommendedName>
        <fullName evidence="3">DNA-directed RNA polymerase RpoA/D/Rpb3-type domain-containing protein</fullName>
    </recommendedName>
</protein>
<keyword evidence="1" id="KW-0240">DNA-directed RNA polymerase</keyword>
<keyword evidence="2" id="KW-0804">Transcription</keyword>
<organism evidence="4">
    <name type="scientific">viral metagenome</name>
    <dbReference type="NCBI Taxonomy" id="1070528"/>
    <lineage>
        <taxon>unclassified sequences</taxon>
        <taxon>metagenomes</taxon>
        <taxon>organismal metagenomes</taxon>
    </lineage>
</organism>
<dbReference type="InterPro" id="IPR011263">
    <property type="entry name" value="DNA-dir_RNA_pol_RpoA/D/Rpb3"/>
</dbReference>
<dbReference type="SMART" id="SM00662">
    <property type="entry name" value="RPOLD"/>
    <property type="match status" value="1"/>
</dbReference>
<dbReference type="GO" id="GO:0000428">
    <property type="term" value="C:DNA-directed RNA polymerase complex"/>
    <property type="evidence" value="ECO:0007669"/>
    <property type="project" value="UniProtKB-KW"/>
</dbReference>
<accession>A0A6C0IDB2</accession>
<proteinExistence type="predicted"/>
<dbReference type="GO" id="GO:0003899">
    <property type="term" value="F:DNA-directed RNA polymerase activity"/>
    <property type="evidence" value="ECO:0007669"/>
    <property type="project" value="InterPro"/>
</dbReference>
<dbReference type="InterPro" id="IPR036603">
    <property type="entry name" value="RBP11-like"/>
</dbReference>
<reference evidence="4" key="1">
    <citation type="journal article" date="2020" name="Nature">
        <title>Giant virus diversity and host interactions through global metagenomics.</title>
        <authorList>
            <person name="Schulz F."/>
            <person name="Roux S."/>
            <person name="Paez-Espino D."/>
            <person name="Jungbluth S."/>
            <person name="Walsh D.A."/>
            <person name="Denef V.J."/>
            <person name="McMahon K.D."/>
            <person name="Konstantinidis K.T."/>
            <person name="Eloe-Fadrosh E.A."/>
            <person name="Kyrpides N.C."/>
            <person name="Woyke T."/>
        </authorList>
    </citation>
    <scope>NUCLEOTIDE SEQUENCE</scope>
    <source>
        <strain evidence="4">GVMAG-M-3300023184-68</strain>
    </source>
</reference>
<dbReference type="InterPro" id="IPR036643">
    <property type="entry name" value="RNApol_insert_sf"/>
</dbReference>
<dbReference type="PANTHER" id="PTHR11800">
    <property type="entry name" value="DNA-DIRECTED RNA POLYMERASE"/>
    <property type="match status" value="1"/>
</dbReference>
<dbReference type="Pfam" id="PF01193">
    <property type="entry name" value="RNA_pol_L"/>
    <property type="match status" value="1"/>
</dbReference>
<dbReference type="InterPro" id="IPR050518">
    <property type="entry name" value="Rpo3/RPB3_RNA_Pol_subunit"/>
</dbReference>
<dbReference type="Gene3D" id="3.30.1360.10">
    <property type="entry name" value="RNA polymerase, RBP11-like subunit"/>
    <property type="match status" value="2"/>
</dbReference>
<dbReference type="EMBL" id="MN740154">
    <property type="protein sequence ID" value="QHT90425.1"/>
    <property type="molecule type" value="Genomic_DNA"/>
</dbReference>
<evidence type="ECO:0000256" key="1">
    <source>
        <dbReference type="ARBA" id="ARBA00022478"/>
    </source>
</evidence>
<evidence type="ECO:0000313" key="4">
    <source>
        <dbReference type="EMBL" id="QHT90425.1"/>
    </source>
</evidence>
<dbReference type="AlphaFoldDB" id="A0A6C0IDB2"/>
<dbReference type="PANTHER" id="PTHR11800:SF2">
    <property type="entry name" value="DNA-DIRECTED RNA POLYMERASE II SUBUNIT RPB3"/>
    <property type="match status" value="1"/>
</dbReference>
<name>A0A6C0IDB2_9ZZZZ</name>
<sequence>MEGKIIIKDVLPEENSYRFTIENINVCYANAIRRVLLSEIDICVIKTENEEVNQCFIETNTTRFHNEILKQRLSCIPIHVKDMELLPGNYVLEVDVTNETDTIMYVTTEQFRIKNKATGKYITNEETRKIFPPNAISQYYIDFCRLRPKISDTIPGEKIKLTAEFSKGNAKENSMYNAVYKCSYMNTRDKMAEMNEWKRLEKELRDKYQSITEEEITFEKRNFELLDAQRFFHPHSFDFVIQSIGIYDNVELILKACIVLQNKFIDMVQNLVEGNIPIHISETSMENCYDIVLENEDYTVGKILEYNLYERFYMKDKVLSFCGFKKFHPHNTESIIRIAFSKPNEMDQIKYAIKEACIDSQTKISEIYHLFESRNTGEKIPLPMK</sequence>
<feature type="domain" description="DNA-directed RNA polymerase RpoA/D/Rpb3-type" evidence="3">
    <location>
        <begin position="16"/>
        <end position="270"/>
    </location>
</feature>
<evidence type="ECO:0000259" key="3">
    <source>
        <dbReference type="SMART" id="SM00662"/>
    </source>
</evidence>
<dbReference type="GO" id="GO:0006351">
    <property type="term" value="P:DNA-templated transcription"/>
    <property type="evidence" value="ECO:0007669"/>
    <property type="project" value="InterPro"/>
</dbReference>
<evidence type="ECO:0000256" key="2">
    <source>
        <dbReference type="ARBA" id="ARBA00023163"/>
    </source>
</evidence>
<dbReference type="Gene3D" id="2.170.120.12">
    <property type="entry name" value="DNA-directed RNA polymerase, insert domain"/>
    <property type="match status" value="1"/>
</dbReference>
<dbReference type="GO" id="GO:0046983">
    <property type="term" value="F:protein dimerization activity"/>
    <property type="evidence" value="ECO:0007669"/>
    <property type="project" value="InterPro"/>
</dbReference>
<dbReference type="SUPFAM" id="SSF55257">
    <property type="entry name" value="RBP11-like subunits of RNA polymerase"/>
    <property type="match status" value="2"/>
</dbReference>